<dbReference type="GO" id="GO:0016740">
    <property type="term" value="F:transferase activity"/>
    <property type="evidence" value="ECO:0007669"/>
    <property type="project" value="UniProtKB-KW"/>
</dbReference>
<reference evidence="1 2" key="1">
    <citation type="submission" date="2018-08" db="EMBL/GenBank/DDBJ databases">
        <title>A genome reference for cultivated species of the human gut microbiota.</title>
        <authorList>
            <person name="Zou Y."/>
            <person name="Xue W."/>
            <person name="Luo G."/>
        </authorList>
    </citation>
    <scope>NUCLEOTIDE SEQUENCE [LARGE SCALE GENOMIC DNA]</scope>
    <source>
        <strain evidence="1 2">AF34-33</strain>
    </source>
</reference>
<evidence type="ECO:0000313" key="1">
    <source>
        <dbReference type="EMBL" id="RHM46138.1"/>
    </source>
</evidence>
<name>A0A415QP02_9BACT</name>
<accession>A0A415QP02</accession>
<dbReference type="Proteomes" id="UP000286038">
    <property type="component" value="Unassembled WGS sequence"/>
</dbReference>
<evidence type="ECO:0000313" key="2">
    <source>
        <dbReference type="Proteomes" id="UP000286038"/>
    </source>
</evidence>
<dbReference type="Gene3D" id="3.40.50.2000">
    <property type="entry name" value="Glycogen Phosphorylase B"/>
    <property type="match status" value="2"/>
</dbReference>
<keyword evidence="1" id="KW-0808">Transferase</keyword>
<dbReference type="EMBL" id="QRPV01000003">
    <property type="protein sequence ID" value="RHM46138.1"/>
    <property type="molecule type" value="Genomic_DNA"/>
</dbReference>
<comment type="caution">
    <text evidence="1">The sequence shown here is derived from an EMBL/GenBank/DDBJ whole genome shotgun (WGS) entry which is preliminary data.</text>
</comment>
<dbReference type="SUPFAM" id="SSF53756">
    <property type="entry name" value="UDP-Glycosyltransferase/glycogen phosphorylase"/>
    <property type="match status" value="1"/>
</dbReference>
<proteinExistence type="predicted"/>
<dbReference type="AlphaFoldDB" id="A0A415QP02"/>
<organism evidence="1 2">
    <name type="scientific">Butyricimonas virosa</name>
    <dbReference type="NCBI Taxonomy" id="544645"/>
    <lineage>
        <taxon>Bacteria</taxon>
        <taxon>Pseudomonadati</taxon>
        <taxon>Bacteroidota</taxon>
        <taxon>Bacteroidia</taxon>
        <taxon>Bacteroidales</taxon>
        <taxon>Odoribacteraceae</taxon>
        <taxon>Butyricimonas</taxon>
    </lineage>
</organism>
<sequence length="358" mass="42210">MKVLIVFENKNVDNLFVPILCRGLQAKGIDVEVSVEEFWTDDIFYDIIHFQWPEEITGWNNQYTPKIQFLEERIAFLKKQGSKFIYTRHNSRPHYYNSITYSAYNIIESSCDMVVHMGQFSYDEFRQQYPQSHNVIIPHHIYENTYNENITQKEAREKLNLPLDKFIILAFGKFRLKDEITMVITSFLKFKCKNKYLLAPRLLPFSPHARSKSFLKKFLSSILYHTSKFICRLNLIQANSNEMIISNEELPYYIIASDLLMIQRKRILNSGNLPLAFLFKKVVIGPDYGNIRNILKESGNPTFNPDNTNSIVRALTQGYQMAQVHKGEDNYLYAKQHFSLQQVSELYRQVYINLIQHQ</sequence>
<dbReference type="RefSeq" id="WP_117721428.1">
    <property type="nucleotide sequence ID" value="NZ_CABJDM010000003.1"/>
</dbReference>
<gene>
    <name evidence="1" type="ORF">DWZ68_04050</name>
</gene>
<protein>
    <submittedName>
        <fullName evidence="1">Glycosyltransferase family 1 protein</fullName>
    </submittedName>
</protein>